<keyword evidence="4" id="KW-1185">Reference proteome</keyword>
<dbReference type="eggNOG" id="COG1476">
    <property type="taxonomic scope" value="Bacteria"/>
</dbReference>
<accession>D0LB68</accession>
<dbReference type="GO" id="GO:0003677">
    <property type="term" value="F:DNA binding"/>
    <property type="evidence" value="ECO:0007669"/>
    <property type="project" value="InterPro"/>
</dbReference>
<sequence>MASGSGASTDTPSGPSSNVDPGLFARRLEELFRTVPGPNGRAYSAKAIAQRSTERGFRLGESYLSQLRSGKAKSPSFRTVEGIAAAFGVDVHYFLEDRAAQRTRDEIDLMRLQADTDVQLAAFRLAGLSSDSVTVVNELIKVLREQQGLPKDPPDVIAAGLTDDSPTDSRLRVVGESRED</sequence>
<dbReference type="CDD" id="cd00093">
    <property type="entry name" value="HTH_XRE"/>
    <property type="match status" value="1"/>
</dbReference>
<dbReference type="InterPro" id="IPR010982">
    <property type="entry name" value="Lambda_DNA-bd_dom_sf"/>
</dbReference>
<dbReference type="AlphaFoldDB" id="D0LB68"/>
<dbReference type="STRING" id="526226.Gbro_0151"/>
<reference evidence="3 4" key="2">
    <citation type="journal article" date="2010" name="Stand. Genomic Sci.">
        <title>Complete genome sequence of Gordonia bronchialis type strain (3410).</title>
        <authorList>
            <person name="Ivanova N."/>
            <person name="Sikorski J."/>
            <person name="Jando M."/>
            <person name="Lapidus A."/>
            <person name="Nolan M."/>
            <person name="Lucas S."/>
            <person name="Del Rio T.G."/>
            <person name="Tice H."/>
            <person name="Copeland A."/>
            <person name="Cheng J.F."/>
            <person name="Chen F."/>
            <person name="Bruce D."/>
            <person name="Goodwin L."/>
            <person name="Pitluck S."/>
            <person name="Mavromatis K."/>
            <person name="Ovchinnikova G."/>
            <person name="Pati A."/>
            <person name="Chen A."/>
            <person name="Palaniappan K."/>
            <person name="Land M."/>
            <person name="Hauser L."/>
            <person name="Chang Y.J."/>
            <person name="Jeffries C.D."/>
            <person name="Chain P."/>
            <person name="Saunders E."/>
            <person name="Han C."/>
            <person name="Detter J.C."/>
            <person name="Brettin T."/>
            <person name="Rohde M."/>
            <person name="Goker M."/>
            <person name="Bristow J."/>
            <person name="Eisen J.A."/>
            <person name="Markowitz V."/>
            <person name="Hugenholtz P."/>
            <person name="Klenk H.P."/>
            <person name="Kyrpides N.C."/>
        </authorList>
    </citation>
    <scope>NUCLEOTIDE SEQUENCE [LARGE SCALE GENOMIC DNA]</scope>
    <source>
        <strain evidence="4">ATCC 25592 / DSM 43247 / BCRC 13721 / JCM 3198 / KCTC 3076 / NBRC 16047 / NCTC 10667</strain>
    </source>
</reference>
<feature type="region of interest" description="Disordered" evidence="1">
    <location>
        <begin position="149"/>
        <end position="180"/>
    </location>
</feature>
<dbReference type="HOGENOM" id="CLU_127701_2_1_11"/>
<dbReference type="SUPFAM" id="SSF47413">
    <property type="entry name" value="lambda repressor-like DNA-binding domains"/>
    <property type="match status" value="1"/>
</dbReference>
<dbReference type="EMBL" id="CP001802">
    <property type="protein sequence ID" value="ACY19499.1"/>
    <property type="molecule type" value="Genomic_DNA"/>
</dbReference>
<dbReference type="Proteomes" id="UP000001219">
    <property type="component" value="Chromosome"/>
</dbReference>
<evidence type="ECO:0000256" key="1">
    <source>
        <dbReference type="SAM" id="MobiDB-lite"/>
    </source>
</evidence>
<evidence type="ECO:0000259" key="2">
    <source>
        <dbReference type="PROSITE" id="PS50943"/>
    </source>
</evidence>
<dbReference type="PROSITE" id="PS50943">
    <property type="entry name" value="HTH_CROC1"/>
    <property type="match status" value="1"/>
</dbReference>
<feature type="compositionally biased region" description="Polar residues" evidence="1">
    <location>
        <begin position="1"/>
        <end position="19"/>
    </location>
</feature>
<proteinExistence type="predicted"/>
<dbReference type="InterPro" id="IPR001387">
    <property type="entry name" value="Cro/C1-type_HTH"/>
</dbReference>
<feature type="region of interest" description="Disordered" evidence="1">
    <location>
        <begin position="1"/>
        <end position="20"/>
    </location>
</feature>
<protein>
    <recommendedName>
        <fullName evidence="2">HTH cro/C1-type domain-containing protein</fullName>
    </recommendedName>
</protein>
<name>D0LB68_GORB4</name>
<feature type="compositionally biased region" description="Basic and acidic residues" evidence="1">
    <location>
        <begin position="167"/>
        <end position="180"/>
    </location>
</feature>
<organism evidence="3 4">
    <name type="scientific">Gordonia bronchialis (strain ATCC 25592 / DSM 43247 / BCRC 13721 / JCM 3198 / KCTC 3076 / NBRC 16047 / NCTC 10667)</name>
    <name type="common">Rhodococcus bronchialis</name>
    <dbReference type="NCBI Taxonomy" id="526226"/>
    <lineage>
        <taxon>Bacteria</taxon>
        <taxon>Bacillati</taxon>
        <taxon>Actinomycetota</taxon>
        <taxon>Actinomycetes</taxon>
        <taxon>Mycobacteriales</taxon>
        <taxon>Gordoniaceae</taxon>
        <taxon>Gordonia</taxon>
    </lineage>
</organism>
<dbReference type="KEGG" id="gbr:Gbro_0151"/>
<reference evidence="4" key="1">
    <citation type="submission" date="2009-10" db="EMBL/GenBank/DDBJ databases">
        <title>The complete chromosome of Gordonia bronchialis DSM 43247.</title>
        <authorList>
            <consortium name="US DOE Joint Genome Institute (JGI-PGF)"/>
            <person name="Lucas S."/>
            <person name="Copeland A."/>
            <person name="Lapidus A."/>
            <person name="Glavina del Rio T."/>
            <person name="Dalin E."/>
            <person name="Tice H."/>
            <person name="Bruce D."/>
            <person name="Goodwin L."/>
            <person name="Pitluck S."/>
            <person name="Kyrpides N."/>
            <person name="Mavromatis K."/>
            <person name="Ivanova N."/>
            <person name="Ovchinnikova G."/>
            <person name="Saunders E."/>
            <person name="Brettin T."/>
            <person name="Detter J.C."/>
            <person name="Han C."/>
            <person name="Larimer F."/>
            <person name="Land M."/>
            <person name="Hauser L."/>
            <person name="Markowitz V."/>
            <person name="Cheng J.-F."/>
            <person name="Hugenholtz P."/>
            <person name="Woyke T."/>
            <person name="Wu D."/>
            <person name="Jando M."/>
            <person name="Schneider S."/>
            <person name="Goeker M."/>
            <person name="Klenk H.-P."/>
            <person name="Eisen J.A."/>
        </authorList>
    </citation>
    <scope>NUCLEOTIDE SEQUENCE [LARGE SCALE GENOMIC DNA]</scope>
    <source>
        <strain evidence="4">ATCC 25592 / DSM 43247 / BCRC 13721 / JCM 3198 / KCTC 3076 / NBRC 16047 / NCTC 10667</strain>
    </source>
</reference>
<evidence type="ECO:0000313" key="4">
    <source>
        <dbReference type="Proteomes" id="UP000001219"/>
    </source>
</evidence>
<evidence type="ECO:0000313" key="3">
    <source>
        <dbReference type="EMBL" id="ACY19499.1"/>
    </source>
</evidence>
<gene>
    <name evidence="3" type="ordered locus">Gbro_0151</name>
</gene>
<feature type="domain" description="HTH cro/C1-type" evidence="2">
    <location>
        <begin position="62"/>
        <end position="94"/>
    </location>
</feature>
<dbReference type="Gene3D" id="1.10.260.40">
    <property type="entry name" value="lambda repressor-like DNA-binding domains"/>
    <property type="match status" value="1"/>
</dbReference>